<dbReference type="FunFam" id="3.30.1330.20:FF:000009">
    <property type="entry name" value="Tubulin beta chain"/>
    <property type="match status" value="1"/>
</dbReference>
<evidence type="ECO:0000256" key="4">
    <source>
        <dbReference type="ARBA" id="ARBA00011747"/>
    </source>
</evidence>
<evidence type="ECO:0000256" key="10">
    <source>
        <dbReference type="ARBA" id="ARBA00023134"/>
    </source>
</evidence>
<reference evidence="17 18" key="1">
    <citation type="submission" date="2015-08" db="EMBL/GenBank/DDBJ databases">
        <title>Next Generation Sequencing and Analysis of the Genome of Puccinia sorghi L Schw, the Causal Agent of Maize Common Rust.</title>
        <authorList>
            <person name="Rochi L."/>
            <person name="Burguener G."/>
            <person name="Darino M."/>
            <person name="Turjanski A."/>
            <person name="Kreff E."/>
            <person name="Dieguez M.J."/>
            <person name="Sacco F."/>
        </authorList>
    </citation>
    <scope>NUCLEOTIDE SEQUENCE [LARGE SCALE GENOMIC DNA]</scope>
    <source>
        <strain evidence="17 18">RO10H11247</strain>
    </source>
</reference>
<dbReference type="STRING" id="27349.A0A0L6V5A8"/>
<dbReference type="PANTHER" id="PTHR11588">
    <property type="entry name" value="TUBULIN"/>
    <property type="match status" value="1"/>
</dbReference>
<comment type="similarity">
    <text evidence="3 13">Belongs to the tubulin family.</text>
</comment>
<evidence type="ECO:0000259" key="16">
    <source>
        <dbReference type="SMART" id="SM00865"/>
    </source>
</evidence>
<evidence type="ECO:0000256" key="12">
    <source>
        <dbReference type="ARBA" id="ARBA00034296"/>
    </source>
</evidence>
<evidence type="ECO:0000256" key="2">
    <source>
        <dbReference type="ARBA" id="ARBA00004245"/>
    </source>
</evidence>
<evidence type="ECO:0000256" key="1">
    <source>
        <dbReference type="ARBA" id="ARBA00001946"/>
    </source>
</evidence>
<accession>A0A0L6V5A8</accession>
<evidence type="ECO:0000313" key="17">
    <source>
        <dbReference type="EMBL" id="KNZ55889.1"/>
    </source>
</evidence>
<gene>
    <name evidence="17" type="ORF">VP01_2552g1</name>
</gene>
<dbReference type="InterPro" id="IPR000217">
    <property type="entry name" value="Tubulin"/>
</dbReference>
<dbReference type="InterPro" id="IPR002453">
    <property type="entry name" value="Beta_tubulin"/>
</dbReference>
<evidence type="ECO:0000256" key="8">
    <source>
        <dbReference type="ARBA" id="ARBA00022741"/>
    </source>
</evidence>
<dbReference type="InterPro" id="IPR008280">
    <property type="entry name" value="Tub_FtsZ_C"/>
</dbReference>
<keyword evidence="10 13" id="KW-0342">GTP-binding</keyword>
<dbReference type="InterPro" id="IPR018316">
    <property type="entry name" value="Tubulin/FtsZ_2-layer-sand-dom"/>
</dbReference>
<dbReference type="AlphaFoldDB" id="A0A0L6V5A8"/>
<protein>
    <recommendedName>
        <fullName evidence="13">Tubulin beta chain</fullName>
    </recommendedName>
</protein>
<keyword evidence="9" id="KW-0460">Magnesium</keyword>
<dbReference type="Gene3D" id="3.30.1330.20">
    <property type="entry name" value="Tubulin/FtsZ, C-terminal domain"/>
    <property type="match status" value="1"/>
</dbReference>
<comment type="function">
    <text evidence="12 13">Tubulin is the major constituent of microtubules, a cylinder consisting of laterally associated linear protofilaments composed of alpha- and beta-tubulin heterodimers. Microtubules grow by the addition of GTP-tubulin dimers to the microtubule end, where a stabilizing cap forms. Below the cap, tubulin dimers are in GDP-bound state, owing to GTPase activity of alpha-tubulin.</text>
</comment>
<dbReference type="Pfam" id="PF00091">
    <property type="entry name" value="Tubulin"/>
    <property type="match status" value="1"/>
</dbReference>
<keyword evidence="11" id="KW-0206">Cytoskeleton</keyword>
<keyword evidence="5" id="KW-0963">Cytoplasm</keyword>
<dbReference type="SMART" id="SM00865">
    <property type="entry name" value="Tubulin_C"/>
    <property type="match status" value="1"/>
</dbReference>
<dbReference type="GO" id="GO:0003924">
    <property type="term" value="F:GTPase activity"/>
    <property type="evidence" value="ECO:0007669"/>
    <property type="project" value="InterPro"/>
</dbReference>
<dbReference type="SUPFAM" id="SSF52490">
    <property type="entry name" value="Tubulin nucleotide-binding domain-like"/>
    <property type="match status" value="1"/>
</dbReference>
<comment type="cofactor">
    <cofactor evidence="1">
        <name>Mg(2+)</name>
        <dbReference type="ChEBI" id="CHEBI:18420"/>
    </cofactor>
</comment>
<proteinExistence type="inferred from homology"/>
<dbReference type="GO" id="GO:0007017">
    <property type="term" value="P:microtubule-based process"/>
    <property type="evidence" value="ECO:0007669"/>
    <property type="project" value="InterPro"/>
</dbReference>
<keyword evidence="18" id="KW-1185">Reference proteome</keyword>
<dbReference type="SUPFAM" id="SSF55307">
    <property type="entry name" value="Tubulin C-terminal domain-like"/>
    <property type="match status" value="1"/>
</dbReference>
<dbReference type="PRINTS" id="PR01161">
    <property type="entry name" value="TUBULIN"/>
</dbReference>
<comment type="subcellular location">
    <subcellularLocation>
        <location evidence="2">Cytoplasm</location>
        <location evidence="2">Cytoskeleton</location>
    </subcellularLocation>
</comment>
<organism evidence="17 18">
    <name type="scientific">Puccinia sorghi</name>
    <dbReference type="NCBI Taxonomy" id="27349"/>
    <lineage>
        <taxon>Eukaryota</taxon>
        <taxon>Fungi</taxon>
        <taxon>Dikarya</taxon>
        <taxon>Basidiomycota</taxon>
        <taxon>Pucciniomycotina</taxon>
        <taxon>Pucciniomycetes</taxon>
        <taxon>Pucciniales</taxon>
        <taxon>Pucciniaceae</taxon>
        <taxon>Puccinia</taxon>
    </lineage>
</organism>
<evidence type="ECO:0000313" key="18">
    <source>
        <dbReference type="Proteomes" id="UP000037035"/>
    </source>
</evidence>
<dbReference type="Proteomes" id="UP000037035">
    <property type="component" value="Unassembled WGS sequence"/>
</dbReference>
<feature type="domain" description="Tubulin/FtsZ 2-layer sandwich" evidence="16">
    <location>
        <begin position="305"/>
        <end position="443"/>
    </location>
</feature>
<evidence type="ECO:0000256" key="6">
    <source>
        <dbReference type="ARBA" id="ARBA00022701"/>
    </source>
</evidence>
<dbReference type="SMART" id="SM00864">
    <property type="entry name" value="Tubulin"/>
    <property type="match status" value="1"/>
</dbReference>
<comment type="caution">
    <text evidence="17">The sequence shown here is derived from an EMBL/GenBank/DDBJ whole genome shotgun (WGS) entry which is preliminary data.</text>
</comment>
<dbReference type="Pfam" id="PF03953">
    <property type="entry name" value="Tubulin_C"/>
    <property type="match status" value="1"/>
</dbReference>
<dbReference type="GO" id="GO:0005200">
    <property type="term" value="F:structural constituent of cytoskeleton"/>
    <property type="evidence" value="ECO:0007669"/>
    <property type="project" value="InterPro"/>
</dbReference>
<dbReference type="GO" id="GO:0005525">
    <property type="term" value="F:GTP binding"/>
    <property type="evidence" value="ECO:0007669"/>
    <property type="project" value="UniProtKB-UniRule"/>
</dbReference>
<keyword evidence="6 13" id="KW-0493">Microtubule</keyword>
<evidence type="ECO:0000256" key="3">
    <source>
        <dbReference type="ARBA" id="ARBA00009636"/>
    </source>
</evidence>
<dbReference type="PROSITE" id="PS00227">
    <property type="entry name" value="TUBULIN"/>
    <property type="match status" value="1"/>
</dbReference>
<dbReference type="InterPro" id="IPR003008">
    <property type="entry name" value="Tubulin_FtsZ_GTPase"/>
</dbReference>
<evidence type="ECO:0000256" key="14">
    <source>
        <dbReference type="SAM" id="MobiDB-lite"/>
    </source>
</evidence>
<evidence type="ECO:0000256" key="7">
    <source>
        <dbReference type="ARBA" id="ARBA00022723"/>
    </source>
</evidence>
<dbReference type="OrthoDB" id="1662883at2759"/>
<comment type="subunit">
    <text evidence="4 13">Dimer of alpha and beta chains. A typical microtubule is a hollow water-filled tube with an outer diameter of 25 nm and an inner diameter of 15 nM. Alpha-beta heterodimers associate head-to-tail to form protofilaments running lengthwise along the microtubule wall with the beta-tubulin subunit facing the microtubule plus end conferring a structural polarity. Microtubules usually have 13 protofilaments but different protofilament numbers can be found in some organisms and specialized cells.</text>
</comment>
<evidence type="ECO:0000259" key="15">
    <source>
        <dbReference type="SMART" id="SM00864"/>
    </source>
</evidence>
<dbReference type="GO" id="GO:0046872">
    <property type="term" value="F:metal ion binding"/>
    <property type="evidence" value="ECO:0007669"/>
    <property type="project" value="UniProtKB-KW"/>
</dbReference>
<feature type="region of interest" description="Disordered" evidence="14">
    <location>
        <begin position="513"/>
        <end position="535"/>
    </location>
</feature>
<dbReference type="GO" id="GO:0005874">
    <property type="term" value="C:microtubule"/>
    <property type="evidence" value="ECO:0007669"/>
    <property type="project" value="UniProtKB-KW"/>
</dbReference>
<dbReference type="VEuPathDB" id="FungiDB:VP01_2552g1"/>
<name>A0A0L6V5A8_9BASI</name>
<keyword evidence="7" id="KW-0479">Metal-binding</keyword>
<evidence type="ECO:0000256" key="13">
    <source>
        <dbReference type="RuleBase" id="RU000352"/>
    </source>
</evidence>
<evidence type="ECO:0000256" key="5">
    <source>
        <dbReference type="ARBA" id="ARBA00022490"/>
    </source>
</evidence>
<dbReference type="Gene3D" id="3.40.50.1440">
    <property type="entry name" value="Tubulin/FtsZ, GTPase domain"/>
    <property type="match status" value="1"/>
</dbReference>
<dbReference type="InterPro" id="IPR017975">
    <property type="entry name" value="Tubulin_CS"/>
</dbReference>
<dbReference type="EMBL" id="LAVV01007450">
    <property type="protein sequence ID" value="KNZ55889.1"/>
    <property type="molecule type" value="Genomic_DNA"/>
</dbReference>
<evidence type="ECO:0000256" key="11">
    <source>
        <dbReference type="ARBA" id="ARBA00023212"/>
    </source>
</evidence>
<dbReference type="InterPro" id="IPR037103">
    <property type="entry name" value="Tubulin/FtsZ-like_C"/>
</dbReference>
<dbReference type="PRINTS" id="PR01163">
    <property type="entry name" value="BETATUBULIN"/>
</dbReference>
<evidence type="ECO:0000256" key="9">
    <source>
        <dbReference type="ARBA" id="ARBA00022842"/>
    </source>
</evidence>
<dbReference type="InterPro" id="IPR036525">
    <property type="entry name" value="Tubulin/FtsZ_GTPase_sf"/>
</dbReference>
<dbReference type="CDD" id="cd02187">
    <property type="entry name" value="beta_tubulin"/>
    <property type="match status" value="1"/>
</dbReference>
<sequence length="535" mass="59779">MPTLSVQLQLRRFISNSDTRKQQLTFPSESTQLTSRSHERDYNHFHRAGREPGLLTDHLVGTSFWSSILQEHALSGDGKPLPEGTEEQHHRLEVFFSQGSDDKWVPRALNVDLEPNTMEAIRSGPLGKLHRPDNYVHGLSGAGNNFAKVAFFLCIIRSHTEGAELVENVMEVVRHETERCEVLQGFQIIHSLGGGTGSGLGTLIMGKLKEEFPDRMMNSWSILPSPKVSDTVVEPYNATLCFHQLVETSDLTFSIDNEALFDSEQAYILCQTTLKKSNPNYDDLNGLIANVMAGCSTTLRFPGQLNADLRKLAVNMVPFPRLHFLMCGFAPLTAPGSVAYQKISVADLTQQVFSPHSIMAASDPRLGRYLTAAAIFRGLNVSSRDVEDAMVAVQEKNSDFFVEWIPNSVMTSLCQVPPHGLRMAATFIGNSTAQQELFKRTQAQYSVRHVSKEGIFTLVHKRGNGSVMRWNSRRYMAFSIIGRTYAESNLIDLIAEYQQSVIIYAVAGIDDPDETYDEEGGQVEEYENDYAEEEQ</sequence>
<keyword evidence="8 13" id="KW-0547">Nucleotide-binding</keyword>
<feature type="domain" description="Tubulin/FtsZ GTPase" evidence="15">
    <location>
        <begin position="92"/>
        <end position="303"/>
    </location>
</feature>